<keyword evidence="4" id="KW-0472">Membrane</keyword>
<dbReference type="Pfam" id="PF14322">
    <property type="entry name" value="SusD-like_3"/>
    <property type="match status" value="1"/>
</dbReference>
<evidence type="ECO:0000259" key="7">
    <source>
        <dbReference type="Pfam" id="PF14322"/>
    </source>
</evidence>
<evidence type="ECO:0000256" key="1">
    <source>
        <dbReference type="ARBA" id="ARBA00004442"/>
    </source>
</evidence>
<evidence type="ECO:0000256" key="3">
    <source>
        <dbReference type="ARBA" id="ARBA00022729"/>
    </source>
</evidence>
<sequence>MNKLFFAVALLITILAGCKDFLVKPPLTTLSENSYWQSGSDAEYAVNGMYDCFREMQDRVPYMDIMTDLIFLKNSWEAGFFPWTNGSMAPDNWWVEQGFWSTKYNQIRNANYFFKNIDKLKDKLTPAQMNNYKGQARVIRAFLYTRLVQGFGDVPLETEVLDVNAWPSRDKADSVISFIMSEFDQAIKELPEDASDSKHGRITKYVAYAYKARVAMYVAGFYNKPEYYQVAAAALQPIVASGKFSLFRKYNDPTRDFVELFWAANEGSENKEILFSDQALKDKRSTNISTCFAGPGWKSFQAHQNYIDMFECKHGFQAHNISFGQFNRYRDTKQLASPLKGTCPDYDPANEFGNRDARLNATFFDPHIHLEGGNIVKPGEFWTAANRNFAPDGDNDAFFFKKMVDPTNYNPAYYYGNSDNNYILVRYADVLLLYAEALNALGRTGEALPYVNDVRSRAGIPAVNTGNQQEMLEIIKHERKVELIQEQQLVWDYKRWRDYEATMPTGAIFYGYRREPFGKVSQLLEIKQLKYPKYYLWPIPTLEMQNNKNMTQNTNW</sequence>
<dbReference type="Pfam" id="PF07980">
    <property type="entry name" value="SusD_RagB"/>
    <property type="match status" value="1"/>
</dbReference>
<dbReference type="PROSITE" id="PS51257">
    <property type="entry name" value="PROKAR_LIPOPROTEIN"/>
    <property type="match status" value="1"/>
</dbReference>
<feature type="domain" description="SusD-like N-terminal" evidence="7">
    <location>
        <begin position="96"/>
        <end position="214"/>
    </location>
</feature>
<dbReference type="InterPro" id="IPR011990">
    <property type="entry name" value="TPR-like_helical_dom_sf"/>
</dbReference>
<reference evidence="9" key="1">
    <citation type="submission" date="2016-10" db="EMBL/GenBank/DDBJ databases">
        <authorList>
            <person name="Varghese N."/>
            <person name="Submissions S."/>
        </authorList>
    </citation>
    <scope>NUCLEOTIDE SEQUENCE [LARGE SCALE GENOMIC DNA]</scope>
    <source>
        <strain evidence="9">DSM 3695</strain>
    </source>
</reference>
<comment type="subcellular location">
    <subcellularLocation>
        <location evidence="1">Cell outer membrane</location>
    </subcellularLocation>
</comment>
<evidence type="ECO:0000256" key="5">
    <source>
        <dbReference type="ARBA" id="ARBA00023237"/>
    </source>
</evidence>
<dbReference type="Proteomes" id="UP000199310">
    <property type="component" value="Unassembled WGS sequence"/>
</dbReference>
<evidence type="ECO:0000256" key="4">
    <source>
        <dbReference type="ARBA" id="ARBA00023136"/>
    </source>
</evidence>
<proteinExistence type="inferred from homology"/>
<organism evidence="8 9">
    <name type="scientific">Chitinophaga arvensicola</name>
    <dbReference type="NCBI Taxonomy" id="29529"/>
    <lineage>
        <taxon>Bacteria</taxon>
        <taxon>Pseudomonadati</taxon>
        <taxon>Bacteroidota</taxon>
        <taxon>Chitinophagia</taxon>
        <taxon>Chitinophagales</taxon>
        <taxon>Chitinophagaceae</taxon>
        <taxon>Chitinophaga</taxon>
    </lineage>
</organism>
<dbReference type="AlphaFoldDB" id="A0A1I0SD88"/>
<dbReference type="GO" id="GO:0009279">
    <property type="term" value="C:cell outer membrane"/>
    <property type="evidence" value="ECO:0007669"/>
    <property type="project" value="UniProtKB-SubCell"/>
</dbReference>
<dbReference type="OrthoDB" id="5694214at2"/>
<keyword evidence="3" id="KW-0732">Signal</keyword>
<evidence type="ECO:0000259" key="6">
    <source>
        <dbReference type="Pfam" id="PF07980"/>
    </source>
</evidence>
<keyword evidence="5" id="KW-0998">Cell outer membrane</keyword>
<dbReference type="SUPFAM" id="SSF48452">
    <property type="entry name" value="TPR-like"/>
    <property type="match status" value="1"/>
</dbReference>
<dbReference type="Gene3D" id="1.25.40.390">
    <property type="match status" value="1"/>
</dbReference>
<protein>
    <submittedName>
        <fullName evidence="8">Starch-binding associating with outer membrane</fullName>
    </submittedName>
</protein>
<gene>
    <name evidence="8" type="ORF">SAMN04488122_6367</name>
</gene>
<accession>A0A1I0SD88</accession>
<dbReference type="EMBL" id="FOJG01000002">
    <property type="protein sequence ID" value="SEW55348.1"/>
    <property type="molecule type" value="Genomic_DNA"/>
</dbReference>
<dbReference type="STRING" id="29529.SAMN04488122_6367"/>
<dbReference type="InterPro" id="IPR033985">
    <property type="entry name" value="SusD-like_N"/>
</dbReference>
<feature type="domain" description="RagB/SusD" evidence="6">
    <location>
        <begin position="284"/>
        <end position="556"/>
    </location>
</feature>
<name>A0A1I0SD88_9BACT</name>
<evidence type="ECO:0000313" key="8">
    <source>
        <dbReference type="EMBL" id="SEW55348.1"/>
    </source>
</evidence>
<keyword evidence="9" id="KW-1185">Reference proteome</keyword>
<evidence type="ECO:0000256" key="2">
    <source>
        <dbReference type="ARBA" id="ARBA00006275"/>
    </source>
</evidence>
<dbReference type="InterPro" id="IPR012944">
    <property type="entry name" value="SusD_RagB_dom"/>
</dbReference>
<dbReference type="RefSeq" id="WP_089902988.1">
    <property type="nucleotide sequence ID" value="NZ_FOJG01000002.1"/>
</dbReference>
<evidence type="ECO:0000313" key="9">
    <source>
        <dbReference type="Proteomes" id="UP000199310"/>
    </source>
</evidence>
<comment type="similarity">
    <text evidence="2">Belongs to the SusD family.</text>
</comment>